<keyword evidence="3 7" id="KW-0540">Nuclease</keyword>
<comment type="similarity">
    <text evidence="7">Belongs to the RnpA family.</text>
</comment>
<keyword evidence="5 7" id="KW-0378">Hydrolase</keyword>
<proteinExistence type="inferred from homology"/>
<dbReference type="PROSITE" id="PS00648">
    <property type="entry name" value="RIBONUCLEASE_P"/>
    <property type="match status" value="1"/>
</dbReference>
<evidence type="ECO:0000313" key="11">
    <source>
        <dbReference type="Proteomes" id="UP001589906"/>
    </source>
</evidence>
<dbReference type="GO" id="GO:0004526">
    <property type="term" value="F:ribonuclease P activity"/>
    <property type="evidence" value="ECO:0007669"/>
    <property type="project" value="UniProtKB-EC"/>
</dbReference>
<gene>
    <name evidence="7 10" type="primary">rnpA</name>
    <name evidence="10" type="ORF">ACFFGE_08620</name>
</gene>
<comment type="catalytic activity">
    <reaction evidence="7">
        <text>Endonucleolytic cleavage of RNA, removing 5'-extranucleotides from tRNA precursor.</text>
        <dbReference type="EC" id="3.1.26.5"/>
    </reaction>
</comment>
<evidence type="ECO:0000256" key="3">
    <source>
        <dbReference type="ARBA" id="ARBA00022722"/>
    </source>
</evidence>
<keyword evidence="2 7" id="KW-0819">tRNA processing</keyword>
<feature type="region of interest" description="Disordered" evidence="9">
    <location>
        <begin position="111"/>
        <end position="134"/>
    </location>
</feature>
<dbReference type="InterPro" id="IPR020568">
    <property type="entry name" value="Ribosomal_Su5_D2-typ_SF"/>
</dbReference>
<comment type="caution">
    <text evidence="10">The sequence shown here is derived from an EMBL/GenBank/DDBJ whole genome shotgun (WGS) entry which is preliminary data.</text>
</comment>
<protein>
    <recommendedName>
        <fullName evidence="7 8">Ribonuclease P protein component</fullName>
        <shortName evidence="7">RNase P protein</shortName>
        <shortName evidence="7">RNaseP protein</shortName>
        <ecNumber evidence="7 8">3.1.26.5</ecNumber>
    </recommendedName>
    <alternativeName>
        <fullName evidence="7">Protein C5</fullName>
    </alternativeName>
</protein>
<dbReference type="PANTHER" id="PTHR33992">
    <property type="entry name" value="RIBONUCLEASE P PROTEIN COMPONENT"/>
    <property type="match status" value="1"/>
</dbReference>
<evidence type="ECO:0000256" key="8">
    <source>
        <dbReference type="NCBIfam" id="TIGR00188"/>
    </source>
</evidence>
<dbReference type="InterPro" id="IPR000100">
    <property type="entry name" value="RNase_P"/>
</dbReference>
<dbReference type="PANTHER" id="PTHR33992:SF1">
    <property type="entry name" value="RIBONUCLEASE P PROTEIN COMPONENT"/>
    <property type="match status" value="1"/>
</dbReference>
<comment type="function">
    <text evidence="1 7">RNaseP catalyzes the removal of the 5'-leader sequence from pre-tRNA to produce the mature 5'-terminus. It can also cleave other RNA substrates such as 4.5S RNA. The protein component plays an auxiliary but essential role in vivo by binding to the 5'-leader sequence and broadening the substrate specificity of the ribozyme.</text>
</comment>
<dbReference type="EC" id="3.1.26.5" evidence="7 8"/>
<sequence>MTDPVDIQRLKRRPQFLAAAKGRSEARGAVVVQRLERGDGSGHVGAGFTATRKIGGAVVRNRAKRRLREAARALLPRLGQPGSDYVFVARMGTADRPWARLLDDVASALTRLATPRDPASTPRRPDPARTPDAP</sequence>
<feature type="compositionally biased region" description="Low complexity" evidence="9">
    <location>
        <begin position="113"/>
        <end position="122"/>
    </location>
</feature>
<dbReference type="InterPro" id="IPR020539">
    <property type="entry name" value="RNase_P_CS"/>
</dbReference>
<dbReference type="Gene3D" id="3.30.230.10">
    <property type="match status" value="1"/>
</dbReference>
<keyword evidence="4 7" id="KW-0255">Endonuclease</keyword>
<evidence type="ECO:0000313" key="10">
    <source>
        <dbReference type="EMBL" id="MFC0633941.1"/>
    </source>
</evidence>
<organism evidence="10 11">
    <name type="scientific">Brevundimonas balnearis</name>
    <dbReference type="NCBI Taxonomy" id="1572858"/>
    <lineage>
        <taxon>Bacteria</taxon>
        <taxon>Pseudomonadati</taxon>
        <taxon>Pseudomonadota</taxon>
        <taxon>Alphaproteobacteria</taxon>
        <taxon>Caulobacterales</taxon>
        <taxon>Caulobacteraceae</taxon>
        <taxon>Brevundimonas</taxon>
    </lineage>
</organism>
<evidence type="ECO:0000256" key="4">
    <source>
        <dbReference type="ARBA" id="ARBA00022759"/>
    </source>
</evidence>
<feature type="compositionally biased region" description="Basic and acidic residues" evidence="9">
    <location>
        <begin position="123"/>
        <end position="134"/>
    </location>
</feature>
<comment type="subunit">
    <text evidence="7">Consists of a catalytic RNA component (M1 or rnpB) and a protein subunit.</text>
</comment>
<reference evidence="10 11" key="1">
    <citation type="submission" date="2024-09" db="EMBL/GenBank/DDBJ databases">
        <authorList>
            <person name="Sun Q."/>
            <person name="Mori K."/>
        </authorList>
    </citation>
    <scope>NUCLEOTIDE SEQUENCE [LARGE SCALE GENOMIC DNA]</scope>
    <source>
        <strain evidence="10 11">NCAIM B.02621</strain>
    </source>
</reference>
<dbReference type="NCBIfam" id="TIGR00188">
    <property type="entry name" value="rnpA"/>
    <property type="match status" value="1"/>
</dbReference>
<name>A0ABV6R3B6_9CAUL</name>
<evidence type="ECO:0000256" key="9">
    <source>
        <dbReference type="SAM" id="MobiDB-lite"/>
    </source>
</evidence>
<keyword evidence="6 7" id="KW-0694">RNA-binding</keyword>
<evidence type="ECO:0000256" key="5">
    <source>
        <dbReference type="ARBA" id="ARBA00022801"/>
    </source>
</evidence>
<dbReference type="EMBL" id="JBHLSW010000005">
    <property type="protein sequence ID" value="MFC0633941.1"/>
    <property type="molecule type" value="Genomic_DNA"/>
</dbReference>
<dbReference type="HAMAP" id="MF_00227">
    <property type="entry name" value="RNase_P"/>
    <property type="match status" value="1"/>
</dbReference>
<accession>A0ABV6R3B6</accession>
<dbReference type="InterPro" id="IPR014721">
    <property type="entry name" value="Ribsml_uS5_D2-typ_fold_subgr"/>
</dbReference>
<dbReference type="Proteomes" id="UP001589906">
    <property type="component" value="Unassembled WGS sequence"/>
</dbReference>
<evidence type="ECO:0000256" key="2">
    <source>
        <dbReference type="ARBA" id="ARBA00022694"/>
    </source>
</evidence>
<dbReference type="RefSeq" id="WP_376835907.1">
    <property type="nucleotide sequence ID" value="NZ_JBHLSW010000005.1"/>
</dbReference>
<evidence type="ECO:0000256" key="1">
    <source>
        <dbReference type="ARBA" id="ARBA00002663"/>
    </source>
</evidence>
<keyword evidence="11" id="KW-1185">Reference proteome</keyword>
<dbReference type="SUPFAM" id="SSF54211">
    <property type="entry name" value="Ribosomal protein S5 domain 2-like"/>
    <property type="match status" value="1"/>
</dbReference>
<dbReference type="Pfam" id="PF00825">
    <property type="entry name" value="Ribonuclease_P"/>
    <property type="match status" value="1"/>
</dbReference>
<evidence type="ECO:0000256" key="6">
    <source>
        <dbReference type="ARBA" id="ARBA00022884"/>
    </source>
</evidence>
<evidence type="ECO:0000256" key="7">
    <source>
        <dbReference type="HAMAP-Rule" id="MF_00227"/>
    </source>
</evidence>